<proteinExistence type="predicted"/>
<organism evidence="1 2">
    <name type="scientific">Rhodopirellula europaea SH398</name>
    <dbReference type="NCBI Taxonomy" id="1263868"/>
    <lineage>
        <taxon>Bacteria</taxon>
        <taxon>Pseudomonadati</taxon>
        <taxon>Planctomycetota</taxon>
        <taxon>Planctomycetia</taxon>
        <taxon>Pirellulales</taxon>
        <taxon>Pirellulaceae</taxon>
        <taxon>Rhodopirellula</taxon>
    </lineage>
</organism>
<accession>M5RXM0</accession>
<comment type="caution">
    <text evidence="1">The sequence shown here is derived from an EMBL/GenBank/DDBJ whole genome shotgun (WGS) entry which is preliminary data.</text>
</comment>
<protein>
    <submittedName>
        <fullName evidence="1">Putative secreted protein</fullName>
    </submittedName>
</protein>
<gene>
    <name evidence="1" type="ORF">RESH_05367</name>
</gene>
<name>M5RXM0_9BACT</name>
<dbReference type="AlphaFoldDB" id="M5RXM0"/>
<dbReference type="STRING" id="1263868.RESH_05367"/>
<evidence type="ECO:0000313" key="1">
    <source>
        <dbReference type="EMBL" id="EMI24045.1"/>
    </source>
</evidence>
<reference evidence="1 2" key="1">
    <citation type="journal article" date="2013" name="Mar. Genomics">
        <title>Expression of sulfatases in Rhodopirellula baltica and the diversity of sulfatases in the genus Rhodopirellula.</title>
        <authorList>
            <person name="Wegner C.E."/>
            <person name="Richter-Heitmann T."/>
            <person name="Klindworth A."/>
            <person name="Klockow C."/>
            <person name="Richter M."/>
            <person name="Achstetter T."/>
            <person name="Glockner F.O."/>
            <person name="Harder J."/>
        </authorList>
    </citation>
    <scope>NUCLEOTIDE SEQUENCE [LARGE SCALE GENOMIC DNA]</scope>
    <source>
        <strain evidence="1 2">SH398</strain>
    </source>
</reference>
<dbReference type="Proteomes" id="UP000011996">
    <property type="component" value="Unassembled WGS sequence"/>
</dbReference>
<sequence>MVPFFVSPRRFCSALAGAGAVPGSTFGLAESLGDFRYGWNPKAKLQWVMLVGTRSVCDHLQHE</sequence>
<dbReference type="EMBL" id="ANOF01000172">
    <property type="protein sequence ID" value="EMI24045.1"/>
    <property type="molecule type" value="Genomic_DNA"/>
</dbReference>
<evidence type="ECO:0000313" key="2">
    <source>
        <dbReference type="Proteomes" id="UP000011996"/>
    </source>
</evidence>